<proteinExistence type="predicted"/>
<evidence type="ECO:0000313" key="1">
    <source>
        <dbReference type="EMBL" id="EOR96339.1"/>
    </source>
</evidence>
<comment type="caution">
    <text evidence="1">The sequence shown here is derived from an EMBL/GenBank/DDBJ whole genome shotgun (WGS) entry which is preliminary data.</text>
</comment>
<accession>R9H584</accession>
<sequence length="54" mass="6144">MLCPVTLLAQLPVEAMEAEDMDSRSKPIRMDDKGKATAFETQNRLLEFSIKMNE</sequence>
<organism evidence="1 2">
    <name type="scientific">Arcticibacter svalbardensis MN12-7</name>
    <dbReference type="NCBI Taxonomy" id="1150600"/>
    <lineage>
        <taxon>Bacteria</taxon>
        <taxon>Pseudomonadati</taxon>
        <taxon>Bacteroidota</taxon>
        <taxon>Sphingobacteriia</taxon>
        <taxon>Sphingobacteriales</taxon>
        <taxon>Sphingobacteriaceae</taxon>
        <taxon>Arcticibacter</taxon>
    </lineage>
</organism>
<evidence type="ECO:0000313" key="2">
    <source>
        <dbReference type="Proteomes" id="UP000014174"/>
    </source>
</evidence>
<gene>
    <name evidence="1" type="ORF">ADIARSV_0485</name>
</gene>
<dbReference type="AlphaFoldDB" id="R9H584"/>
<reference evidence="1 2" key="1">
    <citation type="journal article" date="2013" name="Genome Announc.">
        <title>Draft Genome Sequence of Arcticibacter svalbardensis Strain MN12-7T, a Member of the Family Sphingobacteriaceae Isolated from an Arctic Soil Sample.</title>
        <authorList>
            <person name="Shivaji S."/>
            <person name="Ara S."/>
            <person name="Prasad S."/>
            <person name="Manasa B.P."/>
            <person name="Begum Z."/>
            <person name="Singh A."/>
            <person name="Kumar Pinnaka A."/>
        </authorList>
    </citation>
    <scope>NUCLEOTIDE SEQUENCE [LARGE SCALE GENOMIC DNA]</scope>
    <source>
        <strain evidence="1 2">MN12-7</strain>
    </source>
</reference>
<keyword evidence="2" id="KW-1185">Reference proteome</keyword>
<name>R9H584_9SPHI</name>
<dbReference type="EMBL" id="AQPN01000019">
    <property type="protein sequence ID" value="EOR96339.1"/>
    <property type="molecule type" value="Genomic_DNA"/>
</dbReference>
<protein>
    <submittedName>
        <fullName evidence="1">Uncharacterized protein</fullName>
    </submittedName>
</protein>
<dbReference type="RefSeq" id="WP_016193734.1">
    <property type="nucleotide sequence ID" value="NZ_AQPN01000019.1"/>
</dbReference>
<dbReference type="Proteomes" id="UP000014174">
    <property type="component" value="Unassembled WGS sequence"/>
</dbReference>